<evidence type="ECO:0000313" key="10">
    <source>
        <dbReference type="Proteomes" id="UP000481861"/>
    </source>
</evidence>
<evidence type="ECO:0000256" key="3">
    <source>
        <dbReference type="ARBA" id="ARBA00022989"/>
    </source>
</evidence>
<feature type="region of interest" description="Disordered" evidence="6">
    <location>
        <begin position="319"/>
        <end position="342"/>
    </location>
</feature>
<dbReference type="EMBL" id="JAADJZ010000020">
    <property type="protein sequence ID" value="KAF2868232.1"/>
    <property type="molecule type" value="Genomic_DNA"/>
</dbReference>
<feature type="transmembrane region" description="Helical" evidence="7">
    <location>
        <begin position="130"/>
        <end position="151"/>
    </location>
</feature>
<evidence type="ECO:0000256" key="4">
    <source>
        <dbReference type="ARBA" id="ARBA00023136"/>
    </source>
</evidence>
<evidence type="ECO:0000256" key="2">
    <source>
        <dbReference type="ARBA" id="ARBA00022692"/>
    </source>
</evidence>
<evidence type="ECO:0000256" key="5">
    <source>
        <dbReference type="ARBA" id="ARBA00038359"/>
    </source>
</evidence>
<comment type="similarity">
    <text evidence="5">Belongs to the SAT4 family.</text>
</comment>
<accession>A0A7C8I4W7</accession>
<keyword evidence="10" id="KW-1185">Reference proteome</keyword>
<evidence type="ECO:0000313" key="9">
    <source>
        <dbReference type="EMBL" id="KAF2868232.1"/>
    </source>
</evidence>
<evidence type="ECO:0000256" key="7">
    <source>
        <dbReference type="SAM" id="Phobius"/>
    </source>
</evidence>
<reference evidence="9 10" key="1">
    <citation type="submission" date="2020-01" db="EMBL/GenBank/DDBJ databases">
        <authorList>
            <consortium name="DOE Joint Genome Institute"/>
            <person name="Haridas S."/>
            <person name="Albert R."/>
            <person name="Binder M."/>
            <person name="Bloem J."/>
            <person name="Labutti K."/>
            <person name="Salamov A."/>
            <person name="Andreopoulos B."/>
            <person name="Baker S.E."/>
            <person name="Barry K."/>
            <person name="Bills G."/>
            <person name="Bluhm B.H."/>
            <person name="Cannon C."/>
            <person name="Castanera R."/>
            <person name="Culley D.E."/>
            <person name="Daum C."/>
            <person name="Ezra D."/>
            <person name="Gonzalez J.B."/>
            <person name="Henrissat B."/>
            <person name="Kuo A."/>
            <person name="Liang C."/>
            <person name="Lipzen A."/>
            <person name="Lutzoni F."/>
            <person name="Magnuson J."/>
            <person name="Mondo S."/>
            <person name="Nolan M."/>
            <person name="Ohm R."/>
            <person name="Pangilinan J."/>
            <person name="Park H.-J.H."/>
            <person name="Ramirez L."/>
            <person name="Alfaro M."/>
            <person name="Sun H."/>
            <person name="Tritt A."/>
            <person name="Yoshinaga Y."/>
            <person name="Zwiers L.-H.L."/>
            <person name="Turgeon B.G."/>
            <person name="Goodwin S.B."/>
            <person name="Spatafora J.W."/>
            <person name="Crous P.W."/>
            <person name="Grigoriev I.V."/>
        </authorList>
    </citation>
    <scope>NUCLEOTIDE SEQUENCE [LARGE SCALE GENOMIC DNA]</scope>
    <source>
        <strain evidence="9 10">CBS 611.86</strain>
    </source>
</reference>
<comment type="caution">
    <text evidence="9">The sequence shown here is derived from an EMBL/GenBank/DDBJ whole genome shotgun (WGS) entry which is preliminary data.</text>
</comment>
<feature type="transmembrane region" description="Helical" evidence="7">
    <location>
        <begin position="171"/>
        <end position="197"/>
    </location>
</feature>
<keyword evidence="2 7" id="KW-0812">Transmembrane</keyword>
<proteinExistence type="inferred from homology"/>
<dbReference type="AlphaFoldDB" id="A0A7C8I4W7"/>
<dbReference type="PANTHER" id="PTHR33048:SF47">
    <property type="entry name" value="INTEGRAL MEMBRANE PROTEIN-RELATED"/>
    <property type="match status" value="1"/>
</dbReference>
<feature type="region of interest" description="Disordered" evidence="6">
    <location>
        <begin position="279"/>
        <end position="300"/>
    </location>
</feature>
<evidence type="ECO:0000259" key="8">
    <source>
        <dbReference type="Pfam" id="PF20684"/>
    </source>
</evidence>
<organism evidence="9 10">
    <name type="scientific">Massariosphaeria phaeospora</name>
    <dbReference type="NCBI Taxonomy" id="100035"/>
    <lineage>
        <taxon>Eukaryota</taxon>
        <taxon>Fungi</taxon>
        <taxon>Dikarya</taxon>
        <taxon>Ascomycota</taxon>
        <taxon>Pezizomycotina</taxon>
        <taxon>Dothideomycetes</taxon>
        <taxon>Pleosporomycetidae</taxon>
        <taxon>Pleosporales</taxon>
        <taxon>Pleosporales incertae sedis</taxon>
        <taxon>Massariosphaeria</taxon>
    </lineage>
</organism>
<name>A0A7C8I4W7_9PLEO</name>
<keyword evidence="4 7" id="KW-0472">Membrane</keyword>
<dbReference type="Pfam" id="PF20684">
    <property type="entry name" value="Fung_rhodopsin"/>
    <property type="match status" value="1"/>
</dbReference>
<protein>
    <recommendedName>
        <fullName evidence="8">Rhodopsin domain-containing protein</fullName>
    </recommendedName>
</protein>
<sequence length="363" mass="40346">MTHSSRTPLQNAQIAVYFCGLIIGTFAISGRIWARHITRKRWQANDYLMVLSYMLVVVMACISLEMVFNSGLGAHRSEIEPHDYYLAARSIGLNSTVVSILMISSTNLIKMSITEFYMQLFPQLWLHRLCRIHLVALSAFTVAEIIAVLTLCTPFEHYWDRSTPGTCNDIISFWLTVGILAVFFGLTCVLLPMPIVWNLKLSRRKRARLMVLFGLGFCICGLTAIRTWVYKVMDYTDLTWGFAHGNMITIIEPALGILAGCIPIMAPCFTILSSRVQTSTKTSAPTRPGTGKGGDNARKSNPFLRLQDQVYPLTDVKCTHNERSTSGSSTEALTEGGSGGAMGGIRVQREIVVNAGYGEERER</sequence>
<dbReference type="InterPro" id="IPR052337">
    <property type="entry name" value="SAT4-like"/>
</dbReference>
<evidence type="ECO:0000256" key="1">
    <source>
        <dbReference type="ARBA" id="ARBA00004141"/>
    </source>
</evidence>
<feature type="transmembrane region" description="Helical" evidence="7">
    <location>
        <begin position="209"/>
        <end position="230"/>
    </location>
</feature>
<feature type="transmembrane region" description="Helical" evidence="7">
    <location>
        <begin position="250"/>
        <end position="272"/>
    </location>
</feature>
<gene>
    <name evidence="9" type="ORF">BDV95DRAFT_160794</name>
</gene>
<keyword evidence="3 7" id="KW-1133">Transmembrane helix</keyword>
<evidence type="ECO:0000256" key="6">
    <source>
        <dbReference type="SAM" id="MobiDB-lite"/>
    </source>
</evidence>
<dbReference type="InterPro" id="IPR049326">
    <property type="entry name" value="Rhodopsin_dom_fungi"/>
</dbReference>
<feature type="domain" description="Rhodopsin" evidence="8">
    <location>
        <begin position="31"/>
        <end position="269"/>
    </location>
</feature>
<dbReference type="PANTHER" id="PTHR33048">
    <property type="entry name" value="PTH11-LIKE INTEGRAL MEMBRANE PROTEIN (AFU_ORTHOLOGUE AFUA_5G11245)"/>
    <property type="match status" value="1"/>
</dbReference>
<dbReference type="GO" id="GO:0016020">
    <property type="term" value="C:membrane"/>
    <property type="evidence" value="ECO:0007669"/>
    <property type="project" value="UniProtKB-SubCell"/>
</dbReference>
<comment type="subcellular location">
    <subcellularLocation>
        <location evidence="1">Membrane</location>
        <topology evidence="1">Multi-pass membrane protein</topology>
    </subcellularLocation>
</comment>
<dbReference type="OrthoDB" id="3934549at2759"/>
<feature type="transmembrane region" description="Helical" evidence="7">
    <location>
        <begin position="14"/>
        <end position="34"/>
    </location>
</feature>
<dbReference type="Proteomes" id="UP000481861">
    <property type="component" value="Unassembled WGS sequence"/>
</dbReference>
<feature type="transmembrane region" description="Helical" evidence="7">
    <location>
        <begin position="46"/>
        <end position="68"/>
    </location>
</feature>
<feature type="transmembrane region" description="Helical" evidence="7">
    <location>
        <begin position="88"/>
        <end position="109"/>
    </location>
</feature>